<reference evidence="2 3" key="1">
    <citation type="submission" date="2015-09" db="EMBL/GenBank/DDBJ databases">
        <title>Host preference determinants of Valsa canker pathogens revealed by comparative genomics.</title>
        <authorList>
            <person name="Yin Z."/>
            <person name="Huang L."/>
        </authorList>
    </citation>
    <scope>NUCLEOTIDE SEQUENCE [LARGE SCALE GENOMIC DNA]</scope>
    <source>
        <strain evidence="2 3">03-1</strain>
    </source>
</reference>
<protein>
    <recommendedName>
        <fullName evidence="4">EXPERA domain-containing protein</fullName>
    </recommendedName>
</protein>
<feature type="transmembrane region" description="Helical" evidence="1">
    <location>
        <begin position="47"/>
        <end position="68"/>
    </location>
</feature>
<organism evidence="2 3">
    <name type="scientific">Cytospora schulzeri</name>
    <dbReference type="NCBI Taxonomy" id="448051"/>
    <lineage>
        <taxon>Eukaryota</taxon>
        <taxon>Fungi</taxon>
        <taxon>Dikarya</taxon>
        <taxon>Ascomycota</taxon>
        <taxon>Pezizomycotina</taxon>
        <taxon>Sordariomycetes</taxon>
        <taxon>Sordariomycetidae</taxon>
        <taxon>Diaporthales</taxon>
        <taxon>Cytosporaceae</taxon>
        <taxon>Cytospora</taxon>
    </lineage>
</organism>
<dbReference type="OrthoDB" id="2563633at2759"/>
<dbReference type="STRING" id="356882.A0A423WD15"/>
<keyword evidence="1" id="KW-0812">Transmembrane</keyword>
<dbReference type="EMBL" id="LKEA01000019">
    <property type="protein sequence ID" value="ROW01271.1"/>
    <property type="molecule type" value="Genomic_DNA"/>
</dbReference>
<accession>A0A423WD15</accession>
<feature type="transmembrane region" description="Helical" evidence="1">
    <location>
        <begin position="80"/>
        <end position="101"/>
    </location>
</feature>
<name>A0A423WD15_9PEZI</name>
<dbReference type="AlphaFoldDB" id="A0A423WD15"/>
<keyword evidence="3" id="KW-1185">Reference proteome</keyword>
<gene>
    <name evidence="2" type="ORF">VMCG_05857</name>
</gene>
<proteinExistence type="predicted"/>
<feature type="transmembrane region" description="Helical" evidence="1">
    <location>
        <begin position="7"/>
        <end position="27"/>
    </location>
</feature>
<evidence type="ECO:0008006" key="4">
    <source>
        <dbReference type="Google" id="ProtNLM"/>
    </source>
</evidence>
<sequence length="152" mass="16730">MTWVIQVGLAIESFLNILGACTFLFFPDWCLSFAVSTPNGDVPASAATLWQTYAMLVLALTYPLLSCIPNTPGVFYKRKIIFETLAAGEIGLIGLLLWHAAKSDEESGFSTHVLLLAAINLVPALTWHGVVAWLKPSLMRETEHNLEARKKL</sequence>
<dbReference type="Proteomes" id="UP000283895">
    <property type="component" value="Unassembled WGS sequence"/>
</dbReference>
<evidence type="ECO:0000256" key="1">
    <source>
        <dbReference type="SAM" id="Phobius"/>
    </source>
</evidence>
<comment type="caution">
    <text evidence="2">The sequence shown here is derived from an EMBL/GenBank/DDBJ whole genome shotgun (WGS) entry which is preliminary data.</text>
</comment>
<evidence type="ECO:0000313" key="2">
    <source>
        <dbReference type="EMBL" id="ROW01271.1"/>
    </source>
</evidence>
<evidence type="ECO:0000313" key="3">
    <source>
        <dbReference type="Proteomes" id="UP000283895"/>
    </source>
</evidence>
<feature type="transmembrane region" description="Helical" evidence="1">
    <location>
        <begin position="113"/>
        <end position="134"/>
    </location>
</feature>
<keyword evidence="1" id="KW-0472">Membrane</keyword>
<keyword evidence="1" id="KW-1133">Transmembrane helix</keyword>